<proteinExistence type="inferred from homology"/>
<dbReference type="SFLD" id="SFLDS00019">
    <property type="entry name" value="Glutathione_Transferase_(cytos"/>
    <property type="match status" value="1"/>
</dbReference>
<evidence type="ECO:0000259" key="3">
    <source>
        <dbReference type="PROSITE" id="PS50404"/>
    </source>
</evidence>
<dbReference type="InterPro" id="IPR036282">
    <property type="entry name" value="Glutathione-S-Trfase_C_sf"/>
</dbReference>
<feature type="domain" description="GST C-terminal" evidence="4">
    <location>
        <begin position="103"/>
        <end position="258"/>
    </location>
</feature>
<dbReference type="InterPro" id="IPR010987">
    <property type="entry name" value="Glutathione-S-Trfase_C-like"/>
</dbReference>
<dbReference type="InterPro" id="IPR004046">
    <property type="entry name" value="GST_C"/>
</dbReference>
<dbReference type="PROSITE" id="PS50404">
    <property type="entry name" value="GST_NTER"/>
    <property type="match status" value="1"/>
</dbReference>
<reference evidence="5 6" key="1">
    <citation type="submission" date="2016-05" db="EMBL/GenBank/DDBJ databases">
        <title>A degradative enzymes factory behind the ericoid mycorrhizal symbiosis.</title>
        <authorList>
            <consortium name="DOE Joint Genome Institute"/>
            <person name="Martino E."/>
            <person name="Morin E."/>
            <person name="Grelet G."/>
            <person name="Kuo A."/>
            <person name="Kohler A."/>
            <person name="Daghino S."/>
            <person name="Barry K."/>
            <person name="Choi C."/>
            <person name="Cichocki N."/>
            <person name="Clum A."/>
            <person name="Copeland A."/>
            <person name="Hainaut M."/>
            <person name="Haridas S."/>
            <person name="Labutti K."/>
            <person name="Lindquist E."/>
            <person name="Lipzen A."/>
            <person name="Khouja H.-R."/>
            <person name="Murat C."/>
            <person name="Ohm R."/>
            <person name="Olson A."/>
            <person name="Spatafora J."/>
            <person name="Veneault-Fourrey C."/>
            <person name="Henrissat B."/>
            <person name="Grigoriev I."/>
            <person name="Martin F."/>
            <person name="Perotto S."/>
        </authorList>
    </citation>
    <scope>NUCLEOTIDE SEQUENCE [LARGE SCALE GENOMIC DNA]</scope>
    <source>
        <strain evidence="5 6">UAMH 7357</strain>
    </source>
</reference>
<dbReference type="PROSITE" id="PS50405">
    <property type="entry name" value="GST_CTER"/>
    <property type="match status" value="1"/>
</dbReference>
<dbReference type="GO" id="GO:0016740">
    <property type="term" value="F:transferase activity"/>
    <property type="evidence" value="ECO:0007669"/>
    <property type="project" value="UniProtKB-KW"/>
</dbReference>
<evidence type="ECO:0000313" key="6">
    <source>
        <dbReference type="Proteomes" id="UP000235672"/>
    </source>
</evidence>
<evidence type="ECO:0000259" key="4">
    <source>
        <dbReference type="PROSITE" id="PS50405"/>
    </source>
</evidence>
<evidence type="ECO:0000256" key="2">
    <source>
        <dbReference type="SAM" id="MobiDB-lite"/>
    </source>
</evidence>
<protein>
    <submittedName>
        <fullName evidence="5">Glutathione S-transferase</fullName>
    </submittedName>
</protein>
<evidence type="ECO:0000313" key="5">
    <source>
        <dbReference type="EMBL" id="PMD19240.1"/>
    </source>
</evidence>
<dbReference type="SUPFAM" id="SSF52833">
    <property type="entry name" value="Thioredoxin-like"/>
    <property type="match status" value="1"/>
</dbReference>
<dbReference type="EMBL" id="KZ613490">
    <property type="protein sequence ID" value="PMD19240.1"/>
    <property type="molecule type" value="Genomic_DNA"/>
</dbReference>
<sequence length="283" mass="32698">MSAPETDISLYTSGTPNGQKISITLEELSVKYETTHVDIPKNVQKEDWYLKINPNGRIPAIIDRTPTPEGKTREKRVFEGQAIMLYLCQKYDKDYKISFPFDSDNRYWEVMEWMTWMQSGLGPMQGQANHFFRYAPEKIEYAIKRYQTETKRLYKVLEDRLVEQKAANKTAAGTKASTAGGDAGIGNGDGPWIVGDKFTIADIACFSWVNWAEWAGINLEPFPEVKKWVDKINEREAVKRGLDVPEPFKMKEKMKTKEGQEEYSKYHSSWVMKGQENDQEKHK</sequence>
<dbReference type="Proteomes" id="UP000235672">
    <property type="component" value="Unassembled WGS sequence"/>
</dbReference>
<dbReference type="AlphaFoldDB" id="A0A2J6PYX3"/>
<feature type="domain" description="GST N-terminal" evidence="3">
    <location>
        <begin position="5"/>
        <end position="95"/>
    </location>
</feature>
<gene>
    <name evidence="5" type="ORF">NA56DRAFT_603237</name>
</gene>
<keyword evidence="5" id="KW-0808">Transferase</keyword>
<dbReference type="SFLD" id="SFLDG00358">
    <property type="entry name" value="Main_(cytGST)"/>
    <property type="match status" value="1"/>
</dbReference>
<dbReference type="STRING" id="1745343.A0A2J6PYX3"/>
<dbReference type="InterPro" id="IPR040079">
    <property type="entry name" value="Glutathione_S-Trfase"/>
</dbReference>
<dbReference type="PANTHER" id="PTHR44051">
    <property type="entry name" value="GLUTATHIONE S-TRANSFERASE-RELATED"/>
    <property type="match status" value="1"/>
</dbReference>
<name>A0A2J6PYX3_9HELO</name>
<keyword evidence="6" id="KW-1185">Reference proteome</keyword>
<dbReference type="PANTHER" id="PTHR44051:SF8">
    <property type="entry name" value="GLUTATHIONE S-TRANSFERASE GSTA"/>
    <property type="match status" value="1"/>
</dbReference>
<organism evidence="5 6">
    <name type="scientific">Hyaloscypha hepaticicola</name>
    <dbReference type="NCBI Taxonomy" id="2082293"/>
    <lineage>
        <taxon>Eukaryota</taxon>
        <taxon>Fungi</taxon>
        <taxon>Dikarya</taxon>
        <taxon>Ascomycota</taxon>
        <taxon>Pezizomycotina</taxon>
        <taxon>Leotiomycetes</taxon>
        <taxon>Helotiales</taxon>
        <taxon>Hyaloscyphaceae</taxon>
        <taxon>Hyaloscypha</taxon>
    </lineage>
</organism>
<evidence type="ECO:0000256" key="1">
    <source>
        <dbReference type="ARBA" id="ARBA00007409"/>
    </source>
</evidence>
<dbReference type="Gene3D" id="3.40.30.10">
    <property type="entry name" value="Glutaredoxin"/>
    <property type="match status" value="1"/>
</dbReference>
<dbReference type="Gene3D" id="1.20.1050.10">
    <property type="match status" value="1"/>
</dbReference>
<dbReference type="Pfam" id="PF13409">
    <property type="entry name" value="GST_N_2"/>
    <property type="match status" value="1"/>
</dbReference>
<dbReference type="InterPro" id="IPR004045">
    <property type="entry name" value="Glutathione_S-Trfase_N"/>
</dbReference>
<feature type="region of interest" description="Disordered" evidence="2">
    <location>
        <begin position="253"/>
        <end position="283"/>
    </location>
</feature>
<dbReference type="Pfam" id="PF00043">
    <property type="entry name" value="GST_C"/>
    <property type="match status" value="1"/>
</dbReference>
<accession>A0A2J6PYX3</accession>
<dbReference type="InterPro" id="IPR036249">
    <property type="entry name" value="Thioredoxin-like_sf"/>
</dbReference>
<dbReference type="CDD" id="cd03048">
    <property type="entry name" value="GST_N_Ure2p_like"/>
    <property type="match status" value="1"/>
</dbReference>
<dbReference type="OrthoDB" id="422574at2759"/>
<dbReference type="SUPFAM" id="SSF47616">
    <property type="entry name" value="GST C-terminal domain-like"/>
    <property type="match status" value="1"/>
</dbReference>
<feature type="compositionally biased region" description="Basic and acidic residues" evidence="2">
    <location>
        <begin position="253"/>
        <end position="265"/>
    </location>
</feature>
<comment type="similarity">
    <text evidence="1">Belongs to the GST superfamily.</text>
</comment>